<proteinExistence type="predicted"/>
<evidence type="ECO:0000259" key="1">
    <source>
        <dbReference type="PROSITE" id="PS50011"/>
    </source>
</evidence>
<comment type="caution">
    <text evidence="2">The sequence shown here is derived from an EMBL/GenBank/DDBJ whole genome shotgun (WGS) entry which is preliminary data.</text>
</comment>
<sequence length="144" mass="16344">MTVVVKTREFEMQMEALGKIKHENVVPLRTFYFSKDDKLLVYDYMSAGSLYALLHGRICLFGRSRGSGRIALDWESRMRIAATEATRGVACLQVPRKVVHGNIKSSNILLRMAEQEVDVSDYGLNPLFGNRVSSSYHAENTEKR</sequence>
<keyword evidence="3" id="KW-1185">Reference proteome</keyword>
<gene>
    <name evidence="2" type="ORF">Fmac_031156</name>
</gene>
<evidence type="ECO:0000313" key="3">
    <source>
        <dbReference type="Proteomes" id="UP001603857"/>
    </source>
</evidence>
<dbReference type="InterPro" id="IPR001245">
    <property type="entry name" value="Ser-Thr/Tyr_kinase_cat_dom"/>
</dbReference>
<accession>A0ABD1L181</accession>
<dbReference type="InterPro" id="IPR011009">
    <property type="entry name" value="Kinase-like_dom_sf"/>
</dbReference>
<dbReference type="InterPro" id="IPR050994">
    <property type="entry name" value="At_inactive_RLKs"/>
</dbReference>
<feature type="domain" description="Protein kinase" evidence="1">
    <location>
        <begin position="1"/>
        <end position="144"/>
    </location>
</feature>
<reference evidence="2 3" key="1">
    <citation type="submission" date="2024-08" db="EMBL/GenBank/DDBJ databases">
        <title>Insights into the chromosomal genome structure of Flemingia macrophylla.</title>
        <authorList>
            <person name="Ding Y."/>
            <person name="Zhao Y."/>
            <person name="Bi W."/>
            <person name="Wu M."/>
            <person name="Zhao G."/>
            <person name="Gong Y."/>
            <person name="Li W."/>
            <person name="Zhang P."/>
        </authorList>
    </citation>
    <scope>NUCLEOTIDE SEQUENCE [LARGE SCALE GENOMIC DNA]</scope>
    <source>
        <strain evidence="2">DYQJB</strain>
        <tissue evidence="2">Leaf</tissue>
    </source>
</reference>
<name>A0ABD1L181_9FABA</name>
<dbReference type="SUPFAM" id="SSF56112">
    <property type="entry name" value="Protein kinase-like (PK-like)"/>
    <property type="match status" value="1"/>
</dbReference>
<dbReference type="PANTHER" id="PTHR48010:SF55">
    <property type="entry name" value="OS01G0607900 PROTEIN"/>
    <property type="match status" value="1"/>
</dbReference>
<dbReference type="Pfam" id="PF07714">
    <property type="entry name" value="PK_Tyr_Ser-Thr"/>
    <property type="match status" value="1"/>
</dbReference>
<organism evidence="2 3">
    <name type="scientific">Flemingia macrophylla</name>
    <dbReference type="NCBI Taxonomy" id="520843"/>
    <lineage>
        <taxon>Eukaryota</taxon>
        <taxon>Viridiplantae</taxon>
        <taxon>Streptophyta</taxon>
        <taxon>Embryophyta</taxon>
        <taxon>Tracheophyta</taxon>
        <taxon>Spermatophyta</taxon>
        <taxon>Magnoliopsida</taxon>
        <taxon>eudicotyledons</taxon>
        <taxon>Gunneridae</taxon>
        <taxon>Pentapetalae</taxon>
        <taxon>rosids</taxon>
        <taxon>fabids</taxon>
        <taxon>Fabales</taxon>
        <taxon>Fabaceae</taxon>
        <taxon>Papilionoideae</taxon>
        <taxon>50 kb inversion clade</taxon>
        <taxon>NPAAA clade</taxon>
        <taxon>indigoferoid/millettioid clade</taxon>
        <taxon>Phaseoleae</taxon>
        <taxon>Flemingia</taxon>
    </lineage>
</organism>
<protein>
    <recommendedName>
        <fullName evidence="1">Protein kinase domain-containing protein</fullName>
    </recommendedName>
</protein>
<evidence type="ECO:0000313" key="2">
    <source>
        <dbReference type="EMBL" id="KAL2317280.1"/>
    </source>
</evidence>
<dbReference type="AlphaFoldDB" id="A0ABD1L181"/>
<dbReference type="EMBL" id="JBGMDY010000011">
    <property type="protein sequence ID" value="KAL2317280.1"/>
    <property type="molecule type" value="Genomic_DNA"/>
</dbReference>
<dbReference type="Proteomes" id="UP001603857">
    <property type="component" value="Unassembled WGS sequence"/>
</dbReference>
<dbReference type="Gene3D" id="1.10.510.10">
    <property type="entry name" value="Transferase(Phosphotransferase) domain 1"/>
    <property type="match status" value="1"/>
</dbReference>
<dbReference type="PANTHER" id="PTHR48010">
    <property type="entry name" value="OS05G0588300 PROTEIN"/>
    <property type="match status" value="1"/>
</dbReference>
<dbReference type="InterPro" id="IPR000719">
    <property type="entry name" value="Prot_kinase_dom"/>
</dbReference>
<dbReference type="PROSITE" id="PS50011">
    <property type="entry name" value="PROTEIN_KINASE_DOM"/>
    <property type="match status" value="1"/>
</dbReference>